<organism evidence="2 3">
    <name type="scientific">Penicillium vulpinum</name>
    <dbReference type="NCBI Taxonomy" id="29845"/>
    <lineage>
        <taxon>Eukaryota</taxon>
        <taxon>Fungi</taxon>
        <taxon>Dikarya</taxon>
        <taxon>Ascomycota</taxon>
        <taxon>Pezizomycotina</taxon>
        <taxon>Eurotiomycetes</taxon>
        <taxon>Eurotiomycetidae</taxon>
        <taxon>Eurotiales</taxon>
        <taxon>Aspergillaceae</taxon>
        <taxon>Penicillium</taxon>
    </lineage>
</organism>
<proteinExistence type="predicted"/>
<protein>
    <submittedName>
        <fullName evidence="2">Uncharacterized protein</fullName>
    </submittedName>
</protein>
<sequence length="163" mass="17413">MATSGPPGNGGAHSDKPEASSFKGGTEKASLHLETARTLTRLLPPMSLLTQIATSAERRAVAEDGPPQFRNSFPQPGDSPIYRAPVPLAPRVLRVIDTTLPLLVSPRETSPLIIPPQESEQETYGIDKTLITYPTASNMSTEDAHATSEDSKNVNDPPKKSVS</sequence>
<dbReference type="EMBL" id="MDYP01000006">
    <property type="protein sequence ID" value="OQE09579.1"/>
    <property type="molecule type" value="Genomic_DNA"/>
</dbReference>
<keyword evidence="3" id="KW-1185">Reference proteome</keyword>
<comment type="caution">
    <text evidence="2">The sequence shown here is derived from an EMBL/GenBank/DDBJ whole genome shotgun (WGS) entry which is preliminary data.</text>
</comment>
<feature type="compositionally biased region" description="Basic and acidic residues" evidence="1">
    <location>
        <begin position="142"/>
        <end position="163"/>
    </location>
</feature>
<dbReference type="Proteomes" id="UP000191518">
    <property type="component" value="Unassembled WGS sequence"/>
</dbReference>
<reference evidence="3" key="1">
    <citation type="journal article" date="2017" name="Nat. Microbiol.">
        <title>Global analysis of biosynthetic gene clusters reveals vast potential of secondary metabolite production in Penicillium species.</title>
        <authorList>
            <person name="Nielsen J.C."/>
            <person name="Grijseels S."/>
            <person name="Prigent S."/>
            <person name="Ji B."/>
            <person name="Dainat J."/>
            <person name="Nielsen K.F."/>
            <person name="Frisvad J.C."/>
            <person name="Workman M."/>
            <person name="Nielsen J."/>
        </authorList>
    </citation>
    <scope>NUCLEOTIDE SEQUENCE [LARGE SCALE GENOMIC DNA]</scope>
    <source>
        <strain evidence="3">IBT 29486</strain>
    </source>
</reference>
<gene>
    <name evidence="2" type="ORF">PENVUL_c006G04848</name>
</gene>
<evidence type="ECO:0000313" key="2">
    <source>
        <dbReference type="EMBL" id="OQE09579.1"/>
    </source>
</evidence>
<evidence type="ECO:0000256" key="1">
    <source>
        <dbReference type="SAM" id="MobiDB-lite"/>
    </source>
</evidence>
<accession>A0A1V6S7A1</accession>
<evidence type="ECO:0000313" key="3">
    <source>
        <dbReference type="Proteomes" id="UP000191518"/>
    </source>
</evidence>
<dbReference type="AlphaFoldDB" id="A0A1V6S7A1"/>
<feature type="region of interest" description="Disordered" evidence="1">
    <location>
        <begin position="57"/>
        <end position="82"/>
    </location>
</feature>
<name>A0A1V6S7A1_9EURO</name>
<feature type="region of interest" description="Disordered" evidence="1">
    <location>
        <begin position="135"/>
        <end position="163"/>
    </location>
</feature>
<feature type="region of interest" description="Disordered" evidence="1">
    <location>
        <begin position="1"/>
        <end position="31"/>
    </location>
</feature>